<gene>
    <name evidence="1" type="ORF">DLJ53_32195</name>
</gene>
<reference evidence="1 2" key="1">
    <citation type="submission" date="2018-05" db="EMBL/GenBank/DDBJ databases">
        <title>Acuticoccus sediminis sp. nov., isolated from deep-sea sediment of Indian Ocean.</title>
        <authorList>
            <person name="Liu X."/>
            <person name="Lai Q."/>
            <person name="Du Y."/>
            <person name="Sun F."/>
            <person name="Zhang X."/>
            <person name="Wang S."/>
            <person name="Shao Z."/>
        </authorList>
    </citation>
    <scope>NUCLEOTIDE SEQUENCE [LARGE SCALE GENOMIC DNA]</scope>
    <source>
        <strain evidence="1 2">PTG4-2</strain>
    </source>
</reference>
<dbReference type="OrthoDB" id="7064503at2"/>
<protein>
    <recommendedName>
        <fullName evidence="3">Glycosyl hydrolase family 32</fullName>
    </recommendedName>
</protein>
<dbReference type="AlphaFoldDB" id="A0A8B2NKK5"/>
<dbReference type="Gene3D" id="2.115.10.20">
    <property type="entry name" value="Glycosyl hydrolase domain, family 43"/>
    <property type="match status" value="2"/>
</dbReference>
<dbReference type="Proteomes" id="UP000249590">
    <property type="component" value="Unassembled WGS sequence"/>
</dbReference>
<proteinExistence type="predicted"/>
<dbReference type="EMBL" id="QHHQ01000012">
    <property type="protein sequence ID" value="RAH96571.1"/>
    <property type="molecule type" value="Genomic_DNA"/>
</dbReference>
<dbReference type="PANTHER" id="PTHR35279:SF1">
    <property type="entry name" value="ARABINANASE_LEVANSUCRASE_INVERTASE"/>
    <property type="match status" value="1"/>
</dbReference>
<dbReference type="InterPro" id="IPR023296">
    <property type="entry name" value="Glyco_hydro_beta-prop_sf"/>
</dbReference>
<sequence>MPAPPPSWSLVRSAGRPVLAPPAGNPLWASHAQAPTVLPLGDGTWRVFLAGRDRHNVSRIFAADVDPKDMRAGAVGAGPVLDVGAPGSFDEHGIGPGTAVRDGERVLLYYMGLGRRADVPYRPGIGLAESRDGGASFTRVGDGPLIEPSPHVPLGAALPTVFRSDAVPGCAWGMWFSRFTEWALVEGKPEPVYDLLYAASPDGLAWTVVPDAGVPLESGDEGGLVRAAVRRTGGGWLMLFAARGREGFREDAAARYRLVAATSADGLRFTRRPGALALSPPPAAGDWDGEMQAYPQIVEDGGRTLVLYNGNGFGRLGFGVAELVGGPATAR</sequence>
<dbReference type="RefSeq" id="WP_111352440.1">
    <property type="nucleotide sequence ID" value="NZ_QHHQ01000012.1"/>
</dbReference>
<dbReference type="PANTHER" id="PTHR35279">
    <property type="match status" value="1"/>
</dbReference>
<comment type="caution">
    <text evidence="1">The sequence shown here is derived from an EMBL/GenBank/DDBJ whole genome shotgun (WGS) entry which is preliminary data.</text>
</comment>
<dbReference type="SUPFAM" id="SSF75005">
    <property type="entry name" value="Arabinanase/levansucrase/invertase"/>
    <property type="match status" value="1"/>
</dbReference>
<evidence type="ECO:0000313" key="1">
    <source>
        <dbReference type="EMBL" id="RAH96571.1"/>
    </source>
</evidence>
<keyword evidence="2" id="KW-1185">Reference proteome</keyword>
<evidence type="ECO:0000313" key="2">
    <source>
        <dbReference type="Proteomes" id="UP000249590"/>
    </source>
</evidence>
<name>A0A8B2NKK5_9HYPH</name>
<accession>A0A8B2NKK5</accession>
<evidence type="ECO:0008006" key="3">
    <source>
        <dbReference type="Google" id="ProtNLM"/>
    </source>
</evidence>
<organism evidence="1 2">
    <name type="scientific">Acuticoccus sediminis</name>
    <dbReference type="NCBI Taxonomy" id="2184697"/>
    <lineage>
        <taxon>Bacteria</taxon>
        <taxon>Pseudomonadati</taxon>
        <taxon>Pseudomonadota</taxon>
        <taxon>Alphaproteobacteria</taxon>
        <taxon>Hyphomicrobiales</taxon>
        <taxon>Amorphaceae</taxon>
        <taxon>Acuticoccus</taxon>
    </lineage>
</organism>